<feature type="coiled-coil region" evidence="10">
    <location>
        <begin position="748"/>
        <end position="796"/>
    </location>
</feature>
<feature type="domain" description="RING-type" evidence="13">
    <location>
        <begin position="891"/>
        <end position="926"/>
    </location>
</feature>
<protein>
    <recommendedName>
        <fullName evidence="9">Kinesin-like protein</fullName>
    </recommendedName>
</protein>
<dbReference type="InterPro" id="IPR001752">
    <property type="entry name" value="Kinesin_motor_dom"/>
</dbReference>
<feature type="domain" description="Kinesin motor" evidence="12">
    <location>
        <begin position="13"/>
        <end position="330"/>
    </location>
</feature>
<dbReference type="KEGG" id="smo:SELMODRAFT_77786"/>
<keyword evidence="7" id="KW-0479">Metal-binding</keyword>
<keyword evidence="3 8" id="KW-0547">Nucleotide-binding</keyword>
<evidence type="ECO:0000256" key="6">
    <source>
        <dbReference type="ARBA" id="ARBA00023175"/>
    </source>
</evidence>
<dbReference type="InterPro" id="IPR013083">
    <property type="entry name" value="Znf_RING/FYVE/PHD"/>
</dbReference>
<dbReference type="Pfam" id="PF00225">
    <property type="entry name" value="Kinesin"/>
    <property type="match status" value="1"/>
</dbReference>
<dbReference type="PANTHER" id="PTHR47968">
    <property type="entry name" value="CENTROMERE PROTEIN E"/>
    <property type="match status" value="1"/>
</dbReference>
<keyword evidence="5 10" id="KW-0175">Coiled coil</keyword>
<dbReference type="CDD" id="cd16649">
    <property type="entry name" value="mRING-HC-C3HC5_CGRF1-like"/>
    <property type="match status" value="1"/>
</dbReference>
<feature type="coiled-coil region" evidence="10">
    <location>
        <begin position="530"/>
        <end position="557"/>
    </location>
</feature>
<dbReference type="PANTHER" id="PTHR47968:SF33">
    <property type="entry name" value="KINESIN-LIKE PROTEIN KIN-7C, MITOCHONDRIAL ISOFORM X1"/>
    <property type="match status" value="1"/>
</dbReference>
<evidence type="ECO:0000256" key="9">
    <source>
        <dbReference type="RuleBase" id="RU000394"/>
    </source>
</evidence>
<dbReference type="Gene3D" id="3.30.40.10">
    <property type="entry name" value="Zinc/RING finger domain, C3HC4 (zinc finger)"/>
    <property type="match status" value="1"/>
</dbReference>
<dbReference type="PROSITE" id="PS00411">
    <property type="entry name" value="KINESIN_MOTOR_1"/>
    <property type="match status" value="1"/>
</dbReference>
<dbReference type="Gramene" id="EFJ37428">
    <property type="protein sequence ID" value="EFJ37428"/>
    <property type="gene ID" value="SELMODRAFT_77786"/>
</dbReference>
<evidence type="ECO:0000256" key="5">
    <source>
        <dbReference type="ARBA" id="ARBA00023054"/>
    </source>
</evidence>
<evidence type="ECO:0000313" key="14">
    <source>
        <dbReference type="EMBL" id="EFJ37428.1"/>
    </source>
</evidence>
<dbReference type="InterPro" id="IPR001841">
    <property type="entry name" value="Znf_RING"/>
</dbReference>
<dbReference type="STRING" id="88036.D8QSG5"/>
<dbReference type="GO" id="GO:0007018">
    <property type="term" value="P:microtubule-based movement"/>
    <property type="evidence" value="ECO:0007669"/>
    <property type="project" value="InterPro"/>
</dbReference>
<accession>D8QSG5</accession>
<dbReference type="GO" id="GO:0005524">
    <property type="term" value="F:ATP binding"/>
    <property type="evidence" value="ECO:0007669"/>
    <property type="project" value="UniProtKB-UniRule"/>
</dbReference>
<dbReference type="SUPFAM" id="SSF52540">
    <property type="entry name" value="P-loop containing nucleoside triphosphate hydrolases"/>
    <property type="match status" value="1"/>
</dbReference>
<feature type="region of interest" description="Disordered" evidence="11">
    <location>
        <begin position="430"/>
        <end position="462"/>
    </location>
</feature>
<dbReference type="GO" id="GO:0003777">
    <property type="term" value="F:microtubule motor activity"/>
    <property type="evidence" value="ECO:0007669"/>
    <property type="project" value="InterPro"/>
</dbReference>
<keyword evidence="4 8" id="KW-0067">ATP-binding</keyword>
<dbReference type="PROSITE" id="PS50067">
    <property type="entry name" value="KINESIN_MOTOR_2"/>
    <property type="match status" value="1"/>
</dbReference>
<dbReference type="EMBL" id="GL377566">
    <property type="protein sequence ID" value="EFJ37428.1"/>
    <property type="molecule type" value="Genomic_DNA"/>
</dbReference>
<dbReference type="PROSITE" id="PS50089">
    <property type="entry name" value="ZF_RING_2"/>
    <property type="match status" value="1"/>
</dbReference>
<evidence type="ECO:0000313" key="15">
    <source>
        <dbReference type="Proteomes" id="UP000001514"/>
    </source>
</evidence>
<dbReference type="SUPFAM" id="SSF57850">
    <property type="entry name" value="RING/U-box"/>
    <property type="match status" value="1"/>
</dbReference>
<evidence type="ECO:0000256" key="3">
    <source>
        <dbReference type="ARBA" id="ARBA00022741"/>
    </source>
</evidence>
<keyword evidence="15" id="KW-1185">Reference proteome</keyword>
<feature type="binding site" evidence="8">
    <location>
        <begin position="92"/>
        <end position="99"/>
    </location>
    <ligand>
        <name>ATP</name>
        <dbReference type="ChEBI" id="CHEBI:30616"/>
    </ligand>
</feature>
<dbReference type="Pfam" id="PF13920">
    <property type="entry name" value="zf-C3HC4_3"/>
    <property type="match status" value="1"/>
</dbReference>
<dbReference type="AlphaFoldDB" id="D8QSG5"/>
<evidence type="ECO:0000256" key="11">
    <source>
        <dbReference type="SAM" id="MobiDB-lite"/>
    </source>
</evidence>
<dbReference type="GO" id="GO:0008270">
    <property type="term" value="F:zinc ion binding"/>
    <property type="evidence" value="ECO:0007669"/>
    <property type="project" value="UniProtKB-KW"/>
</dbReference>
<sequence length="938" mass="105418">MHSDESVDYGKENISVTVRFRPMSEREIHRGDNAAWYVDGDIVRSEFNPSVAYTFDKVFGASATTRNVYDTVARNVVRGAMEGINGTVFAYGVTSSGKTHTMHGDQNYPGVIPQAIKDVFSIIQETPDREFLLRVSYLEIYNEVINDLLDPAGQNLRIREDAQGTYVEGVKEEVVLSPSHALSLIAAGEEHRHVGSNNFNLFSSRSHTIFTLTIESSLRAQGPDDEVTLSQLNLIDLAGSESSKTETTGLRRKEGSYINKSLLTLGTVIAKLSEGKASHIPYRDSKLTRLLQSSLSGNGRITLICTITPASSNMEETHNTLKFAQRAKRIEIYAAPNRIMDERSLIKKYQKEITKLKQELLLIKRGMTERPYATTNQEDLLTLRQQLEAGQLKMQSRLEEEEQAKAALMGRIHKLTKLILVSTKNNLSGSFPDAAHNRRHSFAESEERYDEQSDLDTSSFPPDRCTDSCSIDLGNGQEHFNICLQDIADQIDLTREQVKMLAGEIALRSSSLKRLSEQAANHPDDFQVQIGKLRDDIEDKKSQMQLLEQRITELGERSSYPEMSQAIEKLTSQLNEKAFELEIRTADNRVLEEQLQSKVTFWFLKASHQKIVLGPQTTNCLIEANDAGERLCAEKAIKTVVSHQENYPKKKETEDAEIEVVSQERSRLSEENNCLQMKNVKLEEEACYARDLAAAAATEIKDLTEQIKKLVFQNTRLSNEALSITCQGKTGRISVSSVDRRLMIPYAVQALKEELRSKREKQAYLEQTVSEKQALEKELKRKLDESKQREADLENDLASMWVLLAKMKTNDPPTSGPVQDVVEITECRPERNVSTAVAPISPQSVESAANIQKIKEQHQELERLRTSGSEDKETDDLKALLYDEDKHAHVCKVCFEAATAAVLLPCRHFCLCQPCAVACTECPLCRSSISDRIVTFAS</sequence>
<dbReference type="GO" id="GO:0005874">
    <property type="term" value="C:microtubule"/>
    <property type="evidence" value="ECO:0007669"/>
    <property type="project" value="UniProtKB-KW"/>
</dbReference>
<comment type="similarity">
    <text evidence="1">Belongs to the TRAFAC class myosin-kinesin ATPase superfamily. Kinesin family. KIN-7 subfamily.</text>
</comment>
<evidence type="ECO:0000259" key="12">
    <source>
        <dbReference type="PROSITE" id="PS50067"/>
    </source>
</evidence>
<dbReference type="InParanoid" id="D8QSG5"/>
<evidence type="ECO:0000259" key="13">
    <source>
        <dbReference type="PROSITE" id="PS50089"/>
    </source>
</evidence>
<keyword evidence="7" id="KW-0862">Zinc</keyword>
<evidence type="ECO:0000256" key="1">
    <source>
        <dbReference type="ARBA" id="ARBA00007310"/>
    </source>
</evidence>
<dbReference type="GO" id="GO:0008017">
    <property type="term" value="F:microtubule binding"/>
    <property type="evidence" value="ECO:0007669"/>
    <property type="project" value="InterPro"/>
</dbReference>
<gene>
    <name evidence="14" type="ORF">SELMODRAFT_77786</name>
</gene>
<keyword evidence="6 8" id="KW-0505">Motor protein</keyword>
<name>D8QSG5_SELML</name>
<dbReference type="CDD" id="cd01374">
    <property type="entry name" value="KISc_CENP_E"/>
    <property type="match status" value="1"/>
</dbReference>
<evidence type="ECO:0000256" key="10">
    <source>
        <dbReference type="SAM" id="Coils"/>
    </source>
</evidence>
<dbReference type="eggNOG" id="KOG0242">
    <property type="taxonomic scope" value="Eukaryota"/>
</dbReference>
<dbReference type="Proteomes" id="UP000001514">
    <property type="component" value="Unassembled WGS sequence"/>
</dbReference>
<dbReference type="InterPro" id="IPR036961">
    <property type="entry name" value="Kinesin_motor_dom_sf"/>
</dbReference>
<organism evidence="15">
    <name type="scientific">Selaginella moellendorffii</name>
    <name type="common">Spikemoss</name>
    <dbReference type="NCBI Taxonomy" id="88036"/>
    <lineage>
        <taxon>Eukaryota</taxon>
        <taxon>Viridiplantae</taxon>
        <taxon>Streptophyta</taxon>
        <taxon>Embryophyta</taxon>
        <taxon>Tracheophyta</taxon>
        <taxon>Lycopodiopsida</taxon>
        <taxon>Selaginellales</taxon>
        <taxon>Selaginellaceae</taxon>
        <taxon>Selaginella</taxon>
    </lineage>
</organism>
<evidence type="ECO:0000256" key="4">
    <source>
        <dbReference type="ARBA" id="ARBA00022840"/>
    </source>
</evidence>
<dbReference type="HOGENOM" id="CLU_004957_0_0_1"/>
<dbReference type="InterPro" id="IPR019821">
    <property type="entry name" value="Kinesin_motor_CS"/>
</dbReference>
<evidence type="ECO:0000256" key="2">
    <source>
        <dbReference type="ARBA" id="ARBA00022701"/>
    </source>
</evidence>
<dbReference type="PRINTS" id="PR00380">
    <property type="entry name" value="KINESINHEAVY"/>
</dbReference>
<dbReference type="SMART" id="SM00129">
    <property type="entry name" value="KISc"/>
    <property type="match status" value="1"/>
</dbReference>
<dbReference type="Gene3D" id="3.40.850.10">
    <property type="entry name" value="Kinesin motor domain"/>
    <property type="match status" value="1"/>
</dbReference>
<keyword evidence="7" id="KW-0863">Zinc-finger</keyword>
<proteinExistence type="inferred from homology"/>
<feature type="coiled-coil region" evidence="10">
    <location>
        <begin position="339"/>
        <end position="418"/>
    </location>
</feature>
<dbReference type="InterPro" id="IPR027417">
    <property type="entry name" value="P-loop_NTPase"/>
</dbReference>
<reference evidence="14 15" key="1">
    <citation type="journal article" date="2011" name="Science">
        <title>The Selaginella genome identifies genetic changes associated with the evolution of vascular plants.</title>
        <authorList>
            <person name="Banks J.A."/>
            <person name="Nishiyama T."/>
            <person name="Hasebe M."/>
            <person name="Bowman J.L."/>
            <person name="Gribskov M."/>
            <person name="dePamphilis C."/>
            <person name="Albert V.A."/>
            <person name="Aono N."/>
            <person name="Aoyama T."/>
            <person name="Ambrose B.A."/>
            <person name="Ashton N.W."/>
            <person name="Axtell M.J."/>
            <person name="Barker E."/>
            <person name="Barker M.S."/>
            <person name="Bennetzen J.L."/>
            <person name="Bonawitz N.D."/>
            <person name="Chapple C."/>
            <person name="Cheng C."/>
            <person name="Correa L.G."/>
            <person name="Dacre M."/>
            <person name="DeBarry J."/>
            <person name="Dreyer I."/>
            <person name="Elias M."/>
            <person name="Engstrom E.M."/>
            <person name="Estelle M."/>
            <person name="Feng L."/>
            <person name="Finet C."/>
            <person name="Floyd S.K."/>
            <person name="Frommer W.B."/>
            <person name="Fujita T."/>
            <person name="Gramzow L."/>
            <person name="Gutensohn M."/>
            <person name="Harholt J."/>
            <person name="Hattori M."/>
            <person name="Heyl A."/>
            <person name="Hirai T."/>
            <person name="Hiwatashi Y."/>
            <person name="Ishikawa M."/>
            <person name="Iwata M."/>
            <person name="Karol K.G."/>
            <person name="Koehler B."/>
            <person name="Kolukisaoglu U."/>
            <person name="Kubo M."/>
            <person name="Kurata T."/>
            <person name="Lalonde S."/>
            <person name="Li K."/>
            <person name="Li Y."/>
            <person name="Litt A."/>
            <person name="Lyons E."/>
            <person name="Manning G."/>
            <person name="Maruyama T."/>
            <person name="Michael T.P."/>
            <person name="Mikami K."/>
            <person name="Miyazaki S."/>
            <person name="Morinaga S."/>
            <person name="Murata T."/>
            <person name="Mueller-Roeber B."/>
            <person name="Nelson D.R."/>
            <person name="Obara M."/>
            <person name="Oguri Y."/>
            <person name="Olmstead R.G."/>
            <person name="Onodera N."/>
            <person name="Petersen B.L."/>
            <person name="Pils B."/>
            <person name="Prigge M."/>
            <person name="Rensing S.A."/>
            <person name="Riano-Pachon D.M."/>
            <person name="Roberts A.W."/>
            <person name="Sato Y."/>
            <person name="Scheller H.V."/>
            <person name="Schulz B."/>
            <person name="Schulz C."/>
            <person name="Shakirov E.V."/>
            <person name="Shibagaki N."/>
            <person name="Shinohara N."/>
            <person name="Shippen D.E."/>
            <person name="Soerensen I."/>
            <person name="Sotooka R."/>
            <person name="Sugimoto N."/>
            <person name="Sugita M."/>
            <person name="Sumikawa N."/>
            <person name="Tanurdzic M."/>
            <person name="Theissen G."/>
            <person name="Ulvskov P."/>
            <person name="Wakazuki S."/>
            <person name="Weng J.K."/>
            <person name="Willats W.W."/>
            <person name="Wipf D."/>
            <person name="Wolf P.G."/>
            <person name="Yang L."/>
            <person name="Zimmer A.D."/>
            <person name="Zhu Q."/>
            <person name="Mitros T."/>
            <person name="Hellsten U."/>
            <person name="Loque D."/>
            <person name="Otillar R."/>
            <person name="Salamov A."/>
            <person name="Schmutz J."/>
            <person name="Shapiro H."/>
            <person name="Lindquist E."/>
            <person name="Lucas S."/>
            <person name="Rokhsar D."/>
            <person name="Grigoriev I.V."/>
        </authorList>
    </citation>
    <scope>NUCLEOTIDE SEQUENCE [LARGE SCALE GENOMIC DNA]</scope>
</reference>
<dbReference type="InterPro" id="IPR027640">
    <property type="entry name" value="Kinesin-like_fam"/>
</dbReference>
<evidence type="ECO:0000256" key="8">
    <source>
        <dbReference type="PROSITE-ProRule" id="PRU00283"/>
    </source>
</evidence>
<feature type="coiled-coil region" evidence="10">
    <location>
        <begin position="651"/>
        <end position="720"/>
    </location>
</feature>
<dbReference type="OMA" id="TDEFEND"/>
<dbReference type="FunFam" id="3.40.850.10:FF:000014">
    <property type="entry name" value="Kinesin-like protein KIN-7G"/>
    <property type="match status" value="1"/>
</dbReference>
<evidence type="ECO:0000256" key="7">
    <source>
        <dbReference type="PROSITE-ProRule" id="PRU00175"/>
    </source>
</evidence>
<keyword evidence="2 9" id="KW-0493">Microtubule</keyword>